<dbReference type="PANTHER" id="PTHR47143:SF1">
    <property type="entry name" value="ION_TRANS DOMAIN-CONTAINING PROTEIN"/>
    <property type="match status" value="1"/>
</dbReference>
<name>A0A9X0CW99_9CNID</name>
<dbReference type="GO" id="GO:0022857">
    <property type="term" value="F:transmembrane transporter activity"/>
    <property type="evidence" value="ECO:0007669"/>
    <property type="project" value="TreeGrafter"/>
</dbReference>
<gene>
    <name evidence="8" type="ORF">OS493_023612</name>
</gene>
<evidence type="ECO:0000256" key="6">
    <source>
        <dbReference type="ARBA" id="ARBA00023303"/>
    </source>
</evidence>
<reference evidence="8" key="1">
    <citation type="submission" date="2023-01" db="EMBL/GenBank/DDBJ databases">
        <title>Genome assembly of the deep-sea coral Lophelia pertusa.</title>
        <authorList>
            <person name="Herrera S."/>
            <person name="Cordes E."/>
        </authorList>
    </citation>
    <scope>NUCLEOTIDE SEQUENCE</scope>
    <source>
        <strain evidence="8">USNM1676648</strain>
        <tissue evidence="8">Polyp</tissue>
    </source>
</reference>
<keyword evidence="7" id="KW-0472">Membrane</keyword>
<keyword evidence="7" id="KW-1133">Transmembrane helix</keyword>
<proteinExistence type="predicted"/>
<evidence type="ECO:0000256" key="1">
    <source>
        <dbReference type="ARBA" id="ARBA00022448"/>
    </source>
</evidence>
<evidence type="ECO:0000313" key="9">
    <source>
        <dbReference type="Proteomes" id="UP001163046"/>
    </source>
</evidence>
<sequence>MLMVTKERVKLLSHPLVTYLLRYKWRSFGRYVYYGRLILYGIFLYFLTGYAMLTTKSIPMAECHDIQCTCNVTFAAGTTGSEIMWRTIGRPVVLLTTSISLFFRSYSVLLHVEALFYNGTDL</sequence>
<organism evidence="8 9">
    <name type="scientific">Desmophyllum pertusum</name>
    <dbReference type="NCBI Taxonomy" id="174260"/>
    <lineage>
        <taxon>Eukaryota</taxon>
        <taxon>Metazoa</taxon>
        <taxon>Cnidaria</taxon>
        <taxon>Anthozoa</taxon>
        <taxon>Hexacorallia</taxon>
        <taxon>Scleractinia</taxon>
        <taxon>Caryophylliina</taxon>
        <taxon>Caryophylliidae</taxon>
        <taxon>Desmophyllum</taxon>
    </lineage>
</organism>
<dbReference type="Proteomes" id="UP001163046">
    <property type="component" value="Unassembled WGS sequence"/>
</dbReference>
<dbReference type="PANTHER" id="PTHR47143">
    <property type="entry name" value="TRANSIENT RECEPTOR POTENTIAL CATION CHANNEL PROTEIN PAINLESS"/>
    <property type="match status" value="1"/>
</dbReference>
<keyword evidence="6" id="KW-0407">Ion channel</keyword>
<evidence type="ECO:0000256" key="2">
    <source>
        <dbReference type="ARBA" id="ARBA00022737"/>
    </source>
</evidence>
<keyword evidence="9" id="KW-1185">Reference proteome</keyword>
<keyword evidence="5" id="KW-0325">Glycoprotein</keyword>
<dbReference type="AlphaFoldDB" id="A0A9X0CW99"/>
<dbReference type="EMBL" id="MU826367">
    <property type="protein sequence ID" value="KAJ7378357.1"/>
    <property type="molecule type" value="Genomic_DNA"/>
</dbReference>
<evidence type="ECO:0000256" key="7">
    <source>
        <dbReference type="SAM" id="Phobius"/>
    </source>
</evidence>
<keyword evidence="1" id="KW-0813">Transport</keyword>
<evidence type="ECO:0000256" key="5">
    <source>
        <dbReference type="ARBA" id="ARBA00023180"/>
    </source>
</evidence>
<feature type="transmembrane region" description="Helical" evidence="7">
    <location>
        <begin position="31"/>
        <end position="53"/>
    </location>
</feature>
<accession>A0A9X0CW99</accession>
<keyword evidence="2" id="KW-0677">Repeat</keyword>
<dbReference type="GO" id="GO:1902495">
    <property type="term" value="C:transmembrane transporter complex"/>
    <property type="evidence" value="ECO:0007669"/>
    <property type="project" value="TreeGrafter"/>
</dbReference>
<dbReference type="OrthoDB" id="1661883at2759"/>
<evidence type="ECO:0000313" key="8">
    <source>
        <dbReference type="EMBL" id="KAJ7378357.1"/>
    </source>
</evidence>
<keyword evidence="4" id="KW-0406">Ion transport</keyword>
<comment type="caution">
    <text evidence="8">The sequence shown here is derived from an EMBL/GenBank/DDBJ whole genome shotgun (WGS) entry which is preliminary data.</text>
</comment>
<evidence type="ECO:0000256" key="3">
    <source>
        <dbReference type="ARBA" id="ARBA00023043"/>
    </source>
</evidence>
<dbReference type="GO" id="GO:0034220">
    <property type="term" value="P:monoatomic ion transmembrane transport"/>
    <property type="evidence" value="ECO:0007669"/>
    <property type="project" value="UniProtKB-KW"/>
</dbReference>
<keyword evidence="7" id="KW-0812">Transmembrane</keyword>
<evidence type="ECO:0000256" key="4">
    <source>
        <dbReference type="ARBA" id="ARBA00023065"/>
    </source>
</evidence>
<keyword evidence="3" id="KW-0040">ANK repeat</keyword>
<protein>
    <submittedName>
        <fullName evidence="8">Uncharacterized protein</fullName>
    </submittedName>
</protein>
<dbReference type="InterPro" id="IPR052076">
    <property type="entry name" value="TRP_cation_channel"/>
</dbReference>